<proteinExistence type="predicted"/>
<accession>A0ABS7IVX5</accession>
<dbReference type="Proteomes" id="UP000783253">
    <property type="component" value="Unassembled WGS sequence"/>
</dbReference>
<name>A0ABS7IVX5_9SPHN</name>
<evidence type="ECO:0008006" key="3">
    <source>
        <dbReference type="Google" id="ProtNLM"/>
    </source>
</evidence>
<keyword evidence="2" id="KW-1185">Reference proteome</keyword>
<comment type="caution">
    <text evidence="1">The sequence shown here is derived from an EMBL/GenBank/DDBJ whole genome shotgun (WGS) entry which is preliminary data.</text>
</comment>
<sequence>DMINSGSTVTNTATANGNAVGSDVAAAEVEDDASIDVCQTPGIDVEKYVSVDSGAGYIPWADADMATGPVAALQSDAEFWVTVENTGNMTLTGVQLVDTVNPEVGDDYFVDYLANAVVDIDNNGSIDMTFAEFDLASDGVADGLFTLNVEQTIGIYYDLPFAHGQHENIVVATTDQDVGDSDAAYYYGLVNDGPGVRTPGFWQNPNNGLQFWDGDPAIPHTGDYFPEEDLLYAVDSNGDGIINYDPDAEAPVDEIGLLIGDWNRNGLVDEGEDAIFIAFDDALAALNHSEQKGVDGGEKIARDLSASWLNYLAGNNVDPTSSDQGNIDNAPREWIQDGINWLQRWSGESDPMDASKNTETFDVYDPDDRIWNKGYPWNDGIFIDDPSGKEIHEALDSYNNNGSINGYSYAGDVGTEGFMAALTQIREAQDTSAQLVTDKPVVFEAAPTKDAAPEPLMVEPIDHNPDMIYTDPLLIA</sequence>
<evidence type="ECO:0000313" key="2">
    <source>
        <dbReference type="Proteomes" id="UP000783253"/>
    </source>
</evidence>
<dbReference type="RefSeq" id="WP_221573102.1">
    <property type="nucleotide sequence ID" value="NZ_JAIGNK010000002.1"/>
</dbReference>
<reference evidence="1 2" key="1">
    <citation type="submission" date="2021-08" db="EMBL/GenBank/DDBJ databases">
        <title>Comparative Genomics Analysis of the Genus Qipengyuania Reveals Extensive Genetic Diversity and Metabolic Versatility, Including the Description of Fifteen Novel Species.</title>
        <authorList>
            <person name="Liu Y."/>
        </authorList>
    </citation>
    <scope>NUCLEOTIDE SEQUENCE [LARGE SCALE GENOMIC DNA]</scope>
    <source>
        <strain evidence="1 2">1NDH17</strain>
    </source>
</reference>
<evidence type="ECO:0000313" key="1">
    <source>
        <dbReference type="EMBL" id="MBX7457657.1"/>
    </source>
</evidence>
<dbReference type="EMBL" id="JAIGNK010000002">
    <property type="protein sequence ID" value="MBX7457657.1"/>
    <property type="molecule type" value="Genomic_DNA"/>
</dbReference>
<feature type="non-terminal residue" evidence="1">
    <location>
        <position position="1"/>
    </location>
</feature>
<protein>
    <recommendedName>
        <fullName evidence="3">DUF11 domain-containing protein</fullName>
    </recommendedName>
</protein>
<organism evidence="1 2">
    <name type="scientific">Qipengyuania polymorpha</name>
    <dbReference type="NCBI Taxonomy" id="2867234"/>
    <lineage>
        <taxon>Bacteria</taxon>
        <taxon>Pseudomonadati</taxon>
        <taxon>Pseudomonadota</taxon>
        <taxon>Alphaproteobacteria</taxon>
        <taxon>Sphingomonadales</taxon>
        <taxon>Erythrobacteraceae</taxon>
        <taxon>Qipengyuania</taxon>
    </lineage>
</organism>
<gene>
    <name evidence="1" type="ORF">K3152_05305</name>
</gene>